<feature type="transmembrane region" description="Helical" evidence="1">
    <location>
        <begin position="215"/>
        <end position="234"/>
    </location>
</feature>
<sequence>MAAAFAAAAAAVLLGLRVESAISLARPLLVVTSGAEEEAILGVLRAMDGQAYVDTARIPFAATYYNWAFYDLYAAFIRMVLAMFGLGIDWATTAGRFLSLLATFACGLVASAAITRVAPGCSVPVRLHNAALTAWLSIGPLVGYWAISINVELWAHLCTMAAMLVMMIAYERNRLGAVAAASLLSLAAWSFKQSYIFAPMAMGLFLLIRRDWRGIALAVVLHLAGLAATLGFGSPEYRAMMLAWRGSDFALWQLSRNLLNVGVKILPVAVAAALAAPLMLNRRALAADTPLLLGLCGLIATAPIIPAAAKVGAAENYFFPLVFFLALLGARGVAELDRRHWPRLPSLVLAAAWGAEMVACALVIGGVTGSNGVSHLDRRYGEQRPCVAQLPSPMYAFDPYLALPWMHADGPYFVLAYQYAMERAAGRSFERGGIGGLVGEGYFASVVLPTGMPAEIDGTPLAERYRLDRRGCAGLDIYLRAGN</sequence>
<evidence type="ECO:0008006" key="4">
    <source>
        <dbReference type="Google" id="ProtNLM"/>
    </source>
</evidence>
<feature type="transmembrane region" description="Helical" evidence="1">
    <location>
        <begin position="127"/>
        <end position="146"/>
    </location>
</feature>
<feature type="transmembrane region" description="Helical" evidence="1">
    <location>
        <begin position="97"/>
        <end position="115"/>
    </location>
</feature>
<feature type="transmembrane region" description="Helical" evidence="1">
    <location>
        <begin position="261"/>
        <end position="280"/>
    </location>
</feature>
<dbReference type="STRING" id="272627.CCC_00870"/>
<reference evidence="2 3" key="1">
    <citation type="submission" date="2015-01" db="EMBL/GenBank/DDBJ databases">
        <title>Genome Sequence of Magnetospirillum magnetotacticum Strain MS-1.</title>
        <authorList>
            <person name="Marinov G.K."/>
            <person name="Smalley M.D."/>
            <person name="DeSalvo G."/>
        </authorList>
    </citation>
    <scope>NUCLEOTIDE SEQUENCE [LARGE SCALE GENOMIC DNA]</scope>
    <source>
        <strain evidence="2 3">MS-1</strain>
    </source>
</reference>
<comment type="caution">
    <text evidence="2">The sequence shown here is derived from an EMBL/GenBank/DDBJ whole genome shotgun (WGS) entry which is preliminary data.</text>
</comment>
<feature type="transmembrane region" description="Helical" evidence="1">
    <location>
        <begin position="292"/>
        <end position="311"/>
    </location>
</feature>
<keyword evidence="1" id="KW-1133">Transmembrane helix</keyword>
<feature type="transmembrane region" description="Helical" evidence="1">
    <location>
        <begin position="317"/>
        <end position="334"/>
    </location>
</feature>
<keyword evidence="1" id="KW-0812">Transmembrane</keyword>
<proteinExistence type="predicted"/>
<evidence type="ECO:0000313" key="3">
    <source>
        <dbReference type="Proteomes" id="UP000031971"/>
    </source>
</evidence>
<accession>A0A0C2YDL7</accession>
<feature type="transmembrane region" description="Helical" evidence="1">
    <location>
        <begin position="72"/>
        <end position="90"/>
    </location>
</feature>
<keyword evidence="1" id="KW-0472">Membrane</keyword>
<evidence type="ECO:0000256" key="1">
    <source>
        <dbReference type="SAM" id="Phobius"/>
    </source>
</evidence>
<organism evidence="2 3">
    <name type="scientific">Paramagnetospirillum magnetotacticum MS-1</name>
    <dbReference type="NCBI Taxonomy" id="272627"/>
    <lineage>
        <taxon>Bacteria</taxon>
        <taxon>Pseudomonadati</taxon>
        <taxon>Pseudomonadota</taxon>
        <taxon>Alphaproteobacteria</taxon>
        <taxon>Rhodospirillales</taxon>
        <taxon>Magnetospirillaceae</taxon>
        <taxon>Paramagnetospirillum</taxon>
    </lineage>
</organism>
<keyword evidence="3" id="KW-1185">Reference proteome</keyword>
<dbReference type="Proteomes" id="UP000031971">
    <property type="component" value="Unassembled WGS sequence"/>
</dbReference>
<name>A0A0C2YDL7_PARME</name>
<gene>
    <name evidence="2" type="ORF">CCC_00870</name>
</gene>
<evidence type="ECO:0000313" key="2">
    <source>
        <dbReference type="EMBL" id="KIL97809.1"/>
    </source>
</evidence>
<dbReference type="AlphaFoldDB" id="A0A0C2YDL7"/>
<protein>
    <recommendedName>
        <fullName evidence="4">Glycosyltransferase RgtA/B/C/D-like domain-containing protein</fullName>
    </recommendedName>
</protein>
<feature type="transmembrane region" description="Helical" evidence="1">
    <location>
        <begin position="153"/>
        <end position="170"/>
    </location>
</feature>
<feature type="transmembrane region" description="Helical" evidence="1">
    <location>
        <begin position="346"/>
        <end position="367"/>
    </location>
</feature>
<dbReference type="EMBL" id="JXSL01000030">
    <property type="protein sequence ID" value="KIL97809.1"/>
    <property type="molecule type" value="Genomic_DNA"/>
</dbReference>